<dbReference type="Proteomes" id="UP000746747">
    <property type="component" value="Unassembled WGS sequence"/>
</dbReference>
<reference evidence="3" key="1">
    <citation type="submission" date="2021-09" db="EMBL/GenBank/DDBJ databases">
        <authorList>
            <consortium name="Pathogen Informatics"/>
        </authorList>
    </citation>
    <scope>NUCLEOTIDE SEQUENCE</scope>
</reference>
<evidence type="ECO:0000256" key="1">
    <source>
        <dbReference type="SAM" id="MobiDB-lite"/>
    </source>
</evidence>
<accession>A0A8J2MD71</accession>
<dbReference type="EMBL" id="CAKAEH010002002">
    <property type="protein sequence ID" value="CAG9540700.1"/>
    <property type="molecule type" value="Genomic_DNA"/>
</dbReference>
<evidence type="ECO:0000313" key="4">
    <source>
        <dbReference type="Proteomes" id="UP000746747"/>
    </source>
</evidence>
<evidence type="ECO:0000259" key="2">
    <source>
        <dbReference type="PROSITE" id="PS50913"/>
    </source>
</evidence>
<gene>
    <name evidence="3" type="ORF">CJOHNSTONI_LOCUS10188</name>
</gene>
<organism evidence="3 4">
    <name type="scientific">Cercopithifilaria johnstoni</name>
    <dbReference type="NCBI Taxonomy" id="2874296"/>
    <lineage>
        <taxon>Eukaryota</taxon>
        <taxon>Metazoa</taxon>
        <taxon>Ecdysozoa</taxon>
        <taxon>Nematoda</taxon>
        <taxon>Chromadorea</taxon>
        <taxon>Rhabditida</taxon>
        <taxon>Spirurina</taxon>
        <taxon>Spiruromorpha</taxon>
        <taxon>Filarioidea</taxon>
        <taxon>Onchocercidae</taxon>
        <taxon>Cercopithifilaria</taxon>
    </lineage>
</organism>
<comment type="caution">
    <text evidence="3">The sequence shown here is derived from an EMBL/GenBank/DDBJ whole genome shotgun (WGS) entry which is preliminary data.</text>
</comment>
<sequence length="382" mass="43777">MYNQENQGDDQSIEQLALSLPYDNAAEDNSYNKPIKLSYPYSDKCFEANKQSSDDSDQQTSPILQSSNYDQSSGHLSIDDSDLIDDSTSAAQLSSSPISVTSASTSSFYPTRNIGSGAKYAKIEQSQGTKSDRSNSLRVNDRYKRHTAIESRLNVLCNSIEKKDKQLRIIRNELNEKNLEIGKLFDKIRTLEYNCGRLHSVIESVGDESNQNQIKLQEIIDERDGLLVRNASLSRQKREWSIERERLSMDLDDVTRELELQKMLLNGESISEIVQRWQTKVFELEGMITDRDRAIRAQQVRISKLKQSVAEVDHISCDGSLESQTKLDFPSFTYIKHLFLQYLTSSDEERMELLRNVSMTLHLSDEEQRQVWANLKSKNHTP</sequence>
<proteinExistence type="predicted"/>
<dbReference type="AlphaFoldDB" id="A0A8J2MD71"/>
<feature type="domain" description="GRIP" evidence="2">
    <location>
        <begin position="325"/>
        <end position="374"/>
    </location>
</feature>
<dbReference type="Pfam" id="PF01465">
    <property type="entry name" value="GRIP"/>
    <property type="match status" value="1"/>
</dbReference>
<protein>
    <recommendedName>
        <fullName evidence="2">GRIP domain-containing protein</fullName>
    </recommendedName>
</protein>
<dbReference type="PROSITE" id="PS50913">
    <property type="entry name" value="GRIP"/>
    <property type="match status" value="1"/>
</dbReference>
<dbReference type="SMART" id="SM00755">
    <property type="entry name" value="Grip"/>
    <property type="match status" value="1"/>
</dbReference>
<feature type="region of interest" description="Disordered" evidence="1">
    <location>
        <begin position="48"/>
        <end position="82"/>
    </location>
</feature>
<dbReference type="OrthoDB" id="5848685at2759"/>
<evidence type="ECO:0000313" key="3">
    <source>
        <dbReference type="EMBL" id="CAG9540700.1"/>
    </source>
</evidence>
<name>A0A8J2MD71_9BILA</name>
<keyword evidence="4" id="KW-1185">Reference proteome</keyword>
<dbReference type="InterPro" id="IPR000237">
    <property type="entry name" value="GRIP_dom"/>
</dbReference>
<feature type="compositionally biased region" description="Polar residues" evidence="1">
    <location>
        <begin position="60"/>
        <end position="71"/>
    </location>
</feature>